<feature type="region of interest" description="Disordered" evidence="1">
    <location>
        <begin position="281"/>
        <end position="589"/>
    </location>
</feature>
<evidence type="ECO:0000256" key="2">
    <source>
        <dbReference type="SAM" id="SignalP"/>
    </source>
</evidence>
<feature type="compositionally biased region" description="Basic and acidic residues" evidence="1">
    <location>
        <begin position="196"/>
        <end position="205"/>
    </location>
</feature>
<dbReference type="PANTHER" id="PTHR38049:SF2">
    <property type="entry name" value="RICIN B LECTIN DOMAIN-CONTAINING PROTEIN"/>
    <property type="match status" value="1"/>
</dbReference>
<feature type="region of interest" description="Disordered" evidence="1">
    <location>
        <begin position="196"/>
        <end position="261"/>
    </location>
</feature>
<feature type="compositionally biased region" description="Low complexity" evidence="1">
    <location>
        <begin position="327"/>
        <end position="343"/>
    </location>
</feature>
<feature type="non-terminal residue" evidence="3">
    <location>
        <position position="615"/>
    </location>
</feature>
<name>A0A6A7BFN8_9PLEO</name>
<feature type="compositionally biased region" description="Polar residues" evidence="1">
    <location>
        <begin position="513"/>
        <end position="541"/>
    </location>
</feature>
<feature type="compositionally biased region" description="Low complexity" evidence="1">
    <location>
        <begin position="217"/>
        <end position="231"/>
    </location>
</feature>
<feature type="compositionally biased region" description="Basic and acidic residues" evidence="1">
    <location>
        <begin position="561"/>
        <end position="570"/>
    </location>
</feature>
<gene>
    <name evidence="3" type="ORF">T440DRAFT_368018</name>
</gene>
<keyword evidence="4" id="KW-1185">Reference proteome</keyword>
<feature type="signal peptide" evidence="2">
    <location>
        <begin position="1"/>
        <end position="17"/>
    </location>
</feature>
<evidence type="ECO:0000313" key="4">
    <source>
        <dbReference type="Proteomes" id="UP000799423"/>
    </source>
</evidence>
<feature type="compositionally biased region" description="Low complexity" evidence="1">
    <location>
        <begin position="545"/>
        <end position="560"/>
    </location>
</feature>
<dbReference type="EMBL" id="MU006296">
    <property type="protein sequence ID" value="KAF2853189.1"/>
    <property type="molecule type" value="Genomic_DNA"/>
</dbReference>
<sequence>MVLSILIATITAPGLLGSQEAIRQSQSQEKKEEHRARRCNLIATCVKSSRLSREINDRPIVLRNSRLWIDTGTEDGTVLGHPYAGYYLPYPDSKYEGLVTTITDAAPIMNWVYIDRDTHQVRYGVRADAQPNLTGPFDCTRQDRRLTFDGWEGWCAVEEVPGLWALYFDIDDDGLKGKVGTGLKVLELELSRKEKRFQKESEARQQDQTTKRKVSVEGEAPVDEPVVVEAVTARPGVGEGEGEKGSGGGEEWKPLKIPKSIFEDPPPVVAPLVFRARTPPPAYSVADQKESVRAPGTVTKENGGSDLPRSTGVPVALNEPPEPIKLSPSASRAPPARATSTSPDTERRATPKRTSGTRALAQAQRFEALAAGKPLNIEEPGKEAVRSSPEIKAVTYTSSEYSNEEQELDGKSHSDQTSSPTPPPLSLAKVKEEPTTLQQANTTSRPRVPGAAKDPAIYSGTPETAIRPTQPRRPTITRQQSQSQSTTKPTQKNSPRPPQTKREPFTQRKRSSSEQPYPKTNSPTPSPRNAATTRTTSQPARTSLARTMTTGTGNRGMANRFAERRDEMRPPMRGRSNTVQSGGRAGVERKTTSALFREIDELVSQDVQGPAGGEG</sequence>
<dbReference type="AlphaFoldDB" id="A0A6A7BFN8"/>
<feature type="compositionally biased region" description="Low complexity" evidence="1">
    <location>
        <begin position="466"/>
        <end position="492"/>
    </location>
</feature>
<feature type="compositionally biased region" description="Polar residues" evidence="1">
    <location>
        <begin position="435"/>
        <end position="445"/>
    </location>
</feature>
<accession>A0A6A7BFN8</accession>
<proteinExistence type="predicted"/>
<dbReference type="PANTHER" id="PTHR38049">
    <property type="entry name" value="RICIN B LECTIN DOMAIN-CONTAINING PROTEIN"/>
    <property type="match status" value="1"/>
</dbReference>
<organism evidence="3 4">
    <name type="scientific">Plenodomus tracheiphilus IPT5</name>
    <dbReference type="NCBI Taxonomy" id="1408161"/>
    <lineage>
        <taxon>Eukaryota</taxon>
        <taxon>Fungi</taxon>
        <taxon>Dikarya</taxon>
        <taxon>Ascomycota</taxon>
        <taxon>Pezizomycotina</taxon>
        <taxon>Dothideomycetes</taxon>
        <taxon>Pleosporomycetidae</taxon>
        <taxon>Pleosporales</taxon>
        <taxon>Pleosporineae</taxon>
        <taxon>Leptosphaeriaceae</taxon>
        <taxon>Plenodomus</taxon>
    </lineage>
</organism>
<keyword evidence="2" id="KW-0732">Signal</keyword>
<reference evidence="3" key="1">
    <citation type="submission" date="2020-01" db="EMBL/GenBank/DDBJ databases">
        <authorList>
            <consortium name="DOE Joint Genome Institute"/>
            <person name="Haridas S."/>
            <person name="Albert R."/>
            <person name="Binder M."/>
            <person name="Bloem J."/>
            <person name="Labutti K."/>
            <person name="Salamov A."/>
            <person name="Andreopoulos B."/>
            <person name="Baker S.E."/>
            <person name="Barry K."/>
            <person name="Bills G."/>
            <person name="Bluhm B.H."/>
            <person name="Cannon C."/>
            <person name="Castanera R."/>
            <person name="Culley D.E."/>
            <person name="Daum C."/>
            <person name="Ezra D."/>
            <person name="Gonzalez J.B."/>
            <person name="Henrissat B."/>
            <person name="Kuo A."/>
            <person name="Liang C."/>
            <person name="Lipzen A."/>
            <person name="Lutzoni F."/>
            <person name="Magnuson J."/>
            <person name="Mondo S."/>
            <person name="Nolan M."/>
            <person name="Ohm R."/>
            <person name="Pangilinan J."/>
            <person name="Park H.-J."/>
            <person name="Ramirez L."/>
            <person name="Alfaro M."/>
            <person name="Sun H."/>
            <person name="Tritt A."/>
            <person name="Yoshinaga Y."/>
            <person name="Zwiers L.-H."/>
            <person name="Turgeon B.G."/>
            <person name="Goodwin S.B."/>
            <person name="Spatafora J.W."/>
            <person name="Crous P.W."/>
            <person name="Grigoriev I.V."/>
        </authorList>
    </citation>
    <scope>NUCLEOTIDE SEQUENCE</scope>
    <source>
        <strain evidence="3">IPT5</strain>
    </source>
</reference>
<dbReference type="OrthoDB" id="3928002at2759"/>
<evidence type="ECO:0000256" key="1">
    <source>
        <dbReference type="SAM" id="MobiDB-lite"/>
    </source>
</evidence>
<evidence type="ECO:0000313" key="3">
    <source>
        <dbReference type="EMBL" id="KAF2853189.1"/>
    </source>
</evidence>
<protein>
    <submittedName>
        <fullName evidence="3">Uncharacterized protein</fullName>
    </submittedName>
</protein>
<dbReference type="Proteomes" id="UP000799423">
    <property type="component" value="Unassembled WGS sequence"/>
</dbReference>
<feature type="chain" id="PRO_5025611292" evidence="2">
    <location>
        <begin position="18"/>
        <end position="615"/>
    </location>
</feature>